<keyword evidence="6" id="KW-1185">Reference proteome</keyword>
<keyword evidence="1" id="KW-1133">Transmembrane helix</keyword>
<dbReference type="InterPro" id="IPR044016">
    <property type="entry name" value="Big_13"/>
</dbReference>
<dbReference type="InterPro" id="IPR013783">
    <property type="entry name" value="Ig-like_fold"/>
</dbReference>
<proteinExistence type="predicted"/>
<keyword evidence="1" id="KW-0472">Membrane</keyword>
<feature type="domain" description="Ig-like" evidence="2">
    <location>
        <begin position="1450"/>
        <end position="1476"/>
    </location>
</feature>
<reference evidence="5 6" key="1">
    <citation type="submission" date="2021-01" db="EMBL/GenBank/DDBJ databases">
        <title>Genomic Encyclopedia of Type Strains, Phase IV (KMG-IV): sequencing the most valuable type-strain genomes for metagenomic binning, comparative biology and taxonomic classification.</title>
        <authorList>
            <person name="Goeker M."/>
        </authorList>
    </citation>
    <scope>NUCLEOTIDE SEQUENCE [LARGE SCALE GENOMIC DNA]</scope>
    <source>
        <strain evidence="5 6">DSM 25879</strain>
    </source>
</reference>
<dbReference type="Gene3D" id="2.60.40.10">
    <property type="entry name" value="Immunoglobulins"/>
    <property type="match status" value="7"/>
</dbReference>
<evidence type="ECO:0000313" key="5">
    <source>
        <dbReference type="EMBL" id="MBM7618438.1"/>
    </source>
</evidence>
<evidence type="ECO:0000259" key="2">
    <source>
        <dbReference type="Pfam" id="PF12245"/>
    </source>
</evidence>
<feature type="domain" description="Bacterial Ig-like" evidence="4">
    <location>
        <begin position="361"/>
        <end position="450"/>
    </location>
</feature>
<feature type="domain" description="Ig-like" evidence="2">
    <location>
        <begin position="194"/>
        <end position="247"/>
    </location>
</feature>
<dbReference type="Pfam" id="PF13750">
    <property type="entry name" value="Big_3_3"/>
    <property type="match status" value="1"/>
</dbReference>
<dbReference type="Pfam" id="PF12245">
    <property type="entry name" value="Big_3_2"/>
    <property type="match status" value="2"/>
</dbReference>
<feature type="transmembrane region" description="Helical" evidence="1">
    <location>
        <begin position="1579"/>
        <end position="1599"/>
    </location>
</feature>
<gene>
    <name evidence="5" type="ORF">JOC95_000280</name>
</gene>
<evidence type="ECO:0000313" key="6">
    <source>
        <dbReference type="Proteomes" id="UP000737402"/>
    </source>
</evidence>
<dbReference type="RefSeq" id="WP_204412709.1">
    <property type="nucleotide sequence ID" value="NZ_JAFBED010000001.1"/>
</dbReference>
<evidence type="ECO:0000256" key="1">
    <source>
        <dbReference type="SAM" id="Phobius"/>
    </source>
</evidence>
<evidence type="ECO:0008006" key="7">
    <source>
        <dbReference type="Google" id="ProtNLM"/>
    </source>
</evidence>
<evidence type="ECO:0000259" key="3">
    <source>
        <dbReference type="Pfam" id="PF13750"/>
    </source>
</evidence>
<accession>A0ABS2NUV9</accession>
<organism evidence="5 6">
    <name type="scientific">Sutcliffiella tianshenii</name>
    <dbReference type="NCBI Taxonomy" id="1463404"/>
    <lineage>
        <taxon>Bacteria</taxon>
        <taxon>Bacillati</taxon>
        <taxon>Bacillota</taxon>
        <taxon>Bacilli</taxon>
        <taxon>Bacillales</taxon>
        <taxon>Bacillaceae</taxon>
        <taxon>Sutcliffiella</taxon>
    </lineage>
</organism>
<protein>
    <recommendedName>
        <fullName evidence="7">Ig-like domain (Group 3)</fullName>
    </recommendedName>
</protein>
<sequence length="1616" mass="179177">MISTILTVYKNKKSFLLLPVIAVLLVSVLAFNAKVFSTIDVKMDITFNGETWQTHKEDFNRYWFSKDKDHVTFTVDLSEHFQEEYKDERPFTIVSEGVDPSSISYKDVLDGAGLKQGIFEVKVPVADDNNYAFTAQITEGNAWGLDSGAPKTFRVEKDTTSPAISISGVEDGALYKDKVEVAFQVDEKNFAKDKTKVTYTINEEAKDAEISWHDKIGLVSFDKDGEYQVTIQATDYAGNIKEESISFSINNKGAALTVSDDNGNEMRDGGVYNLAGISIKATNGIPLETATMLVKKEGTDEEFTVIPEMKNREAIGTLNDLTEGTYTIQVTVTEKHKSGEKYTLPTITFTVDKTAPTLSISGVENAGRYETEKEVEFLAEDSNIDLSKSFINITKDGEEWVTGQQLRKVEDGASHTHEFFEDGQYAVTFTAVDLAGNIKTHDEFSFTVDTSKPNISYIGLSEDKKYYNESLDVTFRVGDYTIDLEKSKLEIIKDGGEPIIKKFEKGFFLSYYAEAKHSFTEDGSYEIKITAADHFNEPETVTKNVVIDKVKPVVSITGVENKKKYKKTQNVNFNVTDQNLSLDTTILTVYKDGEIYELPKKLNKTSETEASLQDVEFKEDGDYVLHLESTDKAGNMTEHAPVEFTVDQSAPTITIDGVENNGHYPTDKAVTITLYDVTLDLENTEVTVKSNKDSTPRKIEPSKVKGKREAIYEQYFEEEGIYEITIRSKDTLENEEAQKTLTFVIDRTAPVLNVEGIDMDAFVKGGKKLTIKANDLHIEDSEVNVEATITRADGKTEPYDIGTLEVNEKTSGLSYTFTEDGFYSIKVTAIDKAGNRAEDLVHQFTVDNIKPVLGISGVSDKEYYSSNQKVTLSVKEFHYYNNKVKMEVTKNGTPYYMGAWVSEDVTSKLMHEFNEDGDYVITLNAKDAAGNEADAEVKAFTIDKTAPVLSVKGVEDGEDYNRDMPVEVKLVDTNLDLSTTNLVITKNGNAYNAGSFKTLGGVATLNHIFKEEGKYKISFSATDKAKNKTVHEDISFIVDKTRPVVKIDGAADNSFNPENKTVTLSIDELNYSTNDVDLIVTKDGRGYNMGTWKNTGKLSKLSHNFSQDGLYTISVSATDKAGNGPVTQKLTFTVDKVNPVINIEGADNDAHYNVDKRIQVAINDLNLDINKISVTKNGRGYSIGGFAVNGNTATLAHTFSQEGDYRIQVNATDKAGNSFSKELAFTIDKTAPVITPKVKGDGRTLKNGEFINSIFTPEFALDVAADSIVSMTLNNQTIASNRAPIASKDMKYNYRVVARDKAGNETVLEIGFTLDTTRPLLEITGIIEGFFNENMVPVIKYADIHLDDSKSYIRLDGKPFTSGTALTEERDYVLEVVATDLANNVSKRTIHFTIDKTAPSISFQDPISDKYFTEDVIPEFLIDSLSPYDIIALTLNGNPYEIGDPITEEGKHVLYFEIKDKAGNIKQLSVEFMIDKTPPKVLVDGVKEKGIYYDPVTVSLQLENPNDKILSVMINGELFEGDVEDIDGNKVIRSTFSDIKAYEIIVEAMDEAGNVERFVLPFEIADKSVLVKVYENKPLFFGGIAAGLLGAASAAAYAIRRRKQNIDAPRASGIEE</sequence>
<dbReference type="InterPro" id="IPR022038">
    <property type="entry name" value="Ig-like_bact"/>
</dbReference>
<feature type="domain" description="Ig-like" evidence="3">
    <location>
        <begin position="718"/>
        <end position="839"/>
    </location>
</feature>
<dbReference type="EMBL" id="JAFBED010000001">
    <property type="protein sequence ID" value="MBM7618438.1"/>
    <property type="molecule type" value="Genomic_DNA"/>
</dbReference>
<dbReference type="InterPro" id="IPR035986">
    <property type="entry name" value="PKD_dom_sf"/>
</dbReference>
<name>A0ABS2NUV9_9BACI</name>
<dbReference type="SUPFAM" id="SSF49299">
    <property type="entry name" value="PKD domain"/>
    <property type="match status" value="2"/>
</dbReference>
<keyword evidence="1" id="KW-0812">Transmembrane</keyword>
<dbReference type="Proteomes" id="UP000737402">
    <property type="component" value="Unassembled WGS sequence"/>
</dbReference>
<comment type="caution">
    <text evidence="5">The sequence shown here is derived from an EMBL/GenBank/DDBJ whole genome shotgun (WGS) entry which is preliminary data.</text>
</comment>
<evidence type="ECO:0000259" key="4">
    <source>
        <dbReference type="Pfam" id="PF19077"/>
    </source>
</evidence>
<dbReference type="Pfam" id="PF19077">
    <property type="entry name" value="Big_13"/>
    <property type="match status" value="1"/>
</dbReference>